<gene>
    <name evidence="3" type="ORF">MAPG_04528</name>
</gene>
<dbReference type="EMBL" id="GL876968">
    <property type="protein sequence ID" value="KLU85505.1"/>
    <property type="molecule type" value="Genomic_DNA"/>
</dbReference>
<reference evidence="3" key="3">
    <citation type="submission" date="2011-03" db="EMBL/GenBank/DDBJ databases">
        <title>Annotation of Magnaporthe poae ATCC 64411.</title>
        <authorList>
            <person name="Ma L.-J."/>
            <person name="Dead R."/>
            <person name="Young S.K."/>
            <person name="Zeng Q."/>
            <person name="Gargeya S."/>
            <person name="Fitzgerald M."/>
            <person name="Haas B."/>
            <person name="Abouelleil A."/>
            <person name="Alvarado L."/>
            <person name="Arachchi H.M."/>
            <person name="Berlin A."/>
            <person name="Brown A."/>
            <person name="Chapman S.B."/>
            <person name="Chen Z."/>
            <person name="Dunbar C."/>
            <person name="Freedman E."/>
            <person name="Gearin G."/>
            <person name="Gellesch M."/>
            <person name="Goldberg J."/>
            <person name="Griggs A."/>
            <person name="Gujja S."/>
            <person name="Heiman D."/>
            <person name="Howarth C."/>
            <person name="Larson L."/>
            <person name="Lui A."/>
            <person name="MacDonald P.J.P."/>
            <person name="Mehta T."/>
            <person name="Montmayeur A."/>
            <person name="Murphy C."/>
            <person name="Neiman D."/>
            <person name="Pearson M."/>
            <person name="Priest M."/>
            <person name="Roberts A."/>
            <person name="Saif S."/>
            <person name="Shea T."/>
            <person name="Shenoy N."/>
            <person name="Sisk P."/>
            <person name="Stolte C."/>
            <person name="Sykes S."/>
            <person name="Yandava C."/>
            <person name="Wortman J."/>
            <person name="Nusbaum C."/>
            <person name="Birren B."/>
        </authorList>
    </citation>
    <scope>NUCLEOTIDE SEQUENCE</scope>
    <source>
        <strain evidence="3">ATCC 64411</strain>
    </source>
</reference>
<keyword evidence="5" id="KW-1185">Reference proteome</keyword>
<feature type="compositionally biased region" description="Low complexity" evidence="1">
    <location>
        <begin position="72"/>
        <end position="93"/>
    </location>
</feature>
<protein>
    <submittedName>
        <fullName evidence="3 4">Uncharacterized protein</fullName>
    </submittedName>
</protein>
<sequence>MSLLKRILLVASMAAAATLASPLASRADTQRLEKRQGAGSPMCARPGVFCTQQDCGHLSPGYSPGVPPPSPTSTVDVVPTSPTTLVPLPYPSGGNDGDDDGDDGLVACGKNKCAKGNYCCNHSCGICAPAGGACIQLFCVDGELPGSD</sequence>
<dbReference type="EnsemblFungi" id="MAPG_04528T0">
    <property type="protein sequence ID" value="MAPG_04528T0"/>
    <property type="gene ID" value="MAPG_04528"/>
</dbReference>
<accession>A0A0C4DWZ3</accession>
<reference evidence="4" key="5">
    <citation type="submission" date="2015-06" db="UniProtKB">
        <authorList>
            <consortium name="EnsemblFungi"/>
        </authorList>
    </citation>
    <scope>IDENTIFICATION</scope>
    <source>
        <strain evidence="4">ATCC 64411</strain>
    </source>
</reference>
<feature type="signal peptide" evidence="2">
    <location>
        <begin position="1"/>
        <end position="20"/>
    </location>
</feature>
<dbReference type="AlphaFoldDB" id="A0A0C4DWZ3"/>
<dbReference type="Proteomes" id="UP000011715">
    <property type="component" value="Unassembled WGS sequence"/>
</dbReference>
<proteinExistence type="predicted"/>
<keyword evidence="2" id="KW-0732">Signal</keyword>
<dbReference type="eggNOG" id="ENOG502RMRD">
    <property type="taxonomic scope" value="Eukaryota"/>
</dbReference>
<evidence type="ECO:0000313" key="4">
    <source>
        <dbReference type="EnsemblFungi" id="MAPG_04528T0"/>
    </source>
</evidence>
<reference evidence="3" key="2">
    <citation type="submission" date="2010-05" db="EMBL/GenBank/DDBJ databases">
        <title>The Genome Sequence of Magnaporthe poae strain ATCC 64411.</title>
        <authorList>
            <consortium name="The Broad Institute Genome Sequencing Platform"/>
            <consortium name="Broad Institute Genome Sequencing Center for Infectious Disease"/>
            <person name="Ma L.-J."/>
            <person name="Dead R."/>
            <person name="Young S."/>
            <person name="Zeng Q."/>
            <person name="Koehrsen M."/>
            <person name="Alvarado L."/>
            <person name="Berlin A."/>
            <person name="Chapman S.B."/>
            <person name="Chen Z."/>
            <person name="Freedman E."/>
            <person name="Gellesch M."/>
            <person name="Goldberg J."/>
            <person name="Griggs A."/>
            <person name="Gujja S."/>
            <person name="Heilman E.R."/>
            <person name="Heiman D."/>
            <person name="Hepburn T."/>
            <person name="Howarth C."/>
            <person name="Jen D."/>
            <person name="Larson L."/>
            <person name="Mehta T."/>
            <person name="Neiman D."/>
            <person name="Pearson M."/>
            <person name="Roberts A."/>
            <person name="Saif S."/>
            <person name="Shea T."/>
            <person name="Shenoy N."/>
            <person name="Sisk P."/>
            <person name="Stolte C."/>
            <person name="Sykes S."/>
            <person name="Walk T."/>
            <person name="White J."/>
            <person name="Yandava C."/>
            <person name="Haas B."/>
            <person name="Nusbaum C."/>
            <person name="Birren B."/>
        </authorList>
    </citation>
    <scope>NUCLEOTIDE SEQUENCE</scope>
    <source>
        <strain evidence="3">ATCC 64411</strain>
    </source>
</reference>
<evidence type="ECO:0000313" key="3">
    <source>
        <dbReference type="EMBL" id="KLU85505.1"/>
    </source>
</evidence>
<reference evidence="5" key="1">
    <citation type="submission" date="2010-05" db="EMBL/GenBank/DDBJ databases">
        <title>The genome sequence of Magnaporthe poae strain ATCC 64411.</title>
        <authorList>
            <person name="Ma L.-J."/>
            <person name="Dead R."/>
            <person name="Young S."/>
            <person name="Zeng Q."/>
            <person name="Koehrsen M."/>
            <person name="Alvarado L."/>
            <person name="Berlin A."/>
            <person name="Chapman S.B."/>
            <person name="Chen Z."/>
            <person name="Freedman E."/>
            <person name="Gellesch M."/>
            <person name="Goldberg J."/>
            <person name="Griggs A."/>
            <person name="Gujja S."/>
            <person name="Heilman E.R."/>
            <person name="Heiman D."/>
            <person name="Hepburn T."/>
            <person name="Howarth C."/>
            <person name="Jen D."/>
            <person name="Larson L."/>
            <person name="Mehta T."/>
            <person name="Neiman D."/>
            <person name="Pearson M."/>
            <person name="Roberts A."/>
            <person name="Saif S."/>
            <person name="Shea T."/>
            <person name="Shenoy N."/>
            <person name="Sisk P."/>
            <person name="Stolte C."/>
            <person name="Sykes S."/>
            <person name="Walk T."/>
            <person name="White J."/>
            <person name="Yandava C."/>
            <person name="Haas B."/>
            <person name="Nusbaum C."/>
            <person name="Birren B."/>
        </authorList>
    </citation>
    <scope>NUCLEOTIDE SEQUENCE [LARGE SCALE GENOMIC DNA]</scope>
    <source>
        <strain evidence="5">ATCC 64411 / 73-15</strain>
    </source>
</reference>
<evidence type="ECO:0000256" key="2">
    <source>
        <dbReference type="SAM" id="SignalP"/>
    </source>
</evidence>
<evidence type="ECO:0000256" key="1">
    <source>
        <dbReference type="SAM" id="MobiDB-lite"/>
    </source>
</evidence>
<feature type="region of interest" description="Disordered" evidence="1">
    <location>
        <begin position="61"/>
        <end position="97"/>
    </location>
</feature>
<dbReference type="VEuPathDB" id="FungiDB:MAPG_04528"/>
<organism evidence="4 5">
    <name type="scientific">Magnaporthiopsis poae (strain ATCC 64411 / 73-15)</name>
    <name type="common">Kentucky bluegrass fungus</name>
    <name type="synonym">Magnaporthe poae</name>
    <dbReference type="NCBI Taxonomy" id="644358"/>
    <lineage>
        <taxon>Eukaryota</taxon>
        <taxon>Fungi</taxon>
        <taxon>Dikarya</taxon>
        <taxon>Ascomycota</taxon>
        <taxon>Pezizomycotina</taxon>
        <taxon>Sordariomycetes</taxon>
        <taxon>Sordariomycetidae</taxon>
        <taxon>Magnaporthales</taxon>
        <taxon>Magnaporthaceae</taxon>
        <taxon>Magnaporthiopsis</taxon>
    </lineage>
</organism>
<dbReference type="STRING" id="644358.A0A0C4DWZ3"/>
<reference evidence="4" key="4">
    <citation type="journal article" date="2015" name="G3 (Bethesda)">
        <title>Genome sequences of three phytopathogenic species of the Magnaporthaceae family of fungi.</title>
        <authorList>
            <person name="Okagaki L.H."/>
            <person name="Nunes C.C."/>
            <person name="Sailsbery J."/>
            <person name="Clay B."/>
            <person name="Brown D."/>
            <person name="John T."/>
            <person name="Oh Y."/>
            <person name="Young N."/>
            <person name="Fitzgerald M."/>
            <person name="Haas B.J."/>
            <person name="Zeng Q."/>
            <person name="Young S."/>
            <person name="Adiconis X."/>
            <person name="Fan L."/>
            <person name="Levin J.Z."/>
            <person name="Mitchell T.K."/>
            <person name="Okubara P.A."/>
            <person name="Farman M.L."/>
            <person name="Kohn L.M."/>
            <person name="Birren B."/>
            <person name="Ma L.-J."/>
            <person name="Dean R.A."/>
        </authorList>
    </citation>
    <scope>NUCLEOTIDE SEQUENCE</scope>
    <source>
        <strain evidence="4">ATCC 64411 / 73-15</strain>
    </source>
</reference>
<evidence type="ECO:0000313" key="5">
    <source>
        <dbReference type="Proteomes" id="UP000011715"/>
    </source>
</evidence>
<dbReference type="OrthoDB" id="5231675at2759"/>
<name>A0A0C4DWZ3_MAGP6</name>
<feature type="chain" id="PRO_5009385418" evidence="2">
    <location>
        <begin position="21"/>
        <end position="148"/>
    </location>
</feature>
<dbReference type="EMBL" id="ADBL01001066">
    <property type="status" value="NOT_ANNOTATED_CDS"/>
    <property type="molecule type" value="Genomic_DNA"/>
</dbReference>